<evidence type="ECO:0000256" key="3">
    <source>
        <dbReference type="ARBA" id="ARBA00022777"/>
    </source>
</evidence>
<dbReference type="InterPro" id="IPR003594">
    <property type="entry name" value="HATPase_dom"/>
</dbReference>
<evidence type="ECO:0000256" key="2">
    <source>
        <dbReference type="ARBA" id="ARBA00022741"/>
    </source>
</evidence>
<protein>
    <recommendedName>
        <fullName evidence="6">Histidine kinase domain-containing protein</fullName>
    </recommendedName>
</protein>
<name>X0TNM9_9ZZZZ</name>
<evidence type="ECO:0000256" key="5">
    <source>
        <dbReference type="ARBA" id="ARBA00023012"/>
    </source>
</evidence>
<gene>
    <name evidence="7" type="ORF">S01H1_19517</name>
</gene>
<dbReference type="PRINTS" id="PR00344">
    <property type="entry name" value="BCTRLSENSOR"/>
</dbReference>
<dbReference type="EMBL" id="BARS01010551">
    <property type="protein sequence ID" value="GAF94834.1"/>
    <property type="molecule type" value="Genomic_DNA"/>
</dbReference>
<dbReference type="Gene3D" id="3.30.565.10">
    <property type="entry name" value="Histidine kinase-like ATPase, C-terminal domain"/>
    <property type="match status" value="1"/>
</dbReference>
<reference evidence="7" key="1">
    <citation type="journal article" date="2014" name="Front. Microbiol.">
        <title>High frequency of phylogenetically diverse reductive dehalogenase-homologous genes in deep subseafloor sedimentary metagenomes.</title>
        <authorList>
            <person name="Kawai M."/>
            <person name="Futagami T."/>
            <person name="Toyoda A."/>
            <person name="Takaki Y."/>
            <person name="Nishi S."/>
            <person name="Hori S."/>
            <person name="Arai W."/>
            <person name="Tsubouchi T."/>
            <person name="Morono Y."/>
            <person name="Uchiyama I."/>
            <person name="Ito T."/>
            <person name="Fujiyama A."/>
            <person name="Inagaki F."/>
            <person name="Takami H."/>
        </authorList>
    </citation>
    <scope>NUCLEOTIDE SEQUENCE</scope>
    <source>
        <strain evidence="7">Expedition CK06-06</strain>
    </source>
</reference>
<evidence type="ECO:0000256" key="4">
    <source>
        <dbReference type="ARBA" id="ARBA00022840"/>
    </source>
</evidence>
<keyword evidence="1" id="KW-0808">Transferase</keyword>
<dbReference type="GO" id="GO:0016301">
    <property type="term" value="F:kinase activity"/>
    <property type="evidence" value="ECO:0007669"/>
    <property type="project" value="UniProtKB-KW"/>
</dbReference>
<dbReference type="InterPro" id="IPR004358">
    <property type="entry name" value="Sig_transdc_His_kin-like_C"/>
</dbReference>
<keyword evidence="3" id="KW-0418">Kinase</keyword>
<dbReference type="GO" id="GO:0000160">
    <property type="term" value="P:phosphorelay signal transduction system"/>
    <property type="evidence" value="ECO:0007669"/>
    <property type="project" value="UniProtKB-KW"/>
</dbReference>
<dbReference type="Pfam" id="PF02518">
    <property type="entry name" value="HATPase_c"/>
    <property type="match status" value="1"/>
</dbReference>
<dbReference type="AlphaFoldDB" id="X0TNM9"/>
<dbReference type="SMART" id="SM00387">
    <property type="entry name" value="HATPase_c"/>
    <property type="match status" value="1"/>
</dbReference>
<evidence type="ECO:0000256" key="1">
    <source>
        <dbReference type="ARBA" id="ARBA00022679"/>
    </source>
</evidence>
<dbReference type="PROSITE" id="PS50109">
    <property type="entry name" value="HIS_KIN"/>
    <property type="match status" value="1"/>
</dbReference>
<organism evidence="7">
    <name type="scientific">marine sediment metagenome</name>
    <dbReference type="NCBI Taxonomy" id="412755"/>
    <lineage>
        <taxon>unclassified sequences</taxon>
        <taxon>metagenomes</taxon>
        <taxon>ecological metagenomes</taxon>
    </lineage>
</organism>
<dbReference type="SUPFAM" id="SSF55874">
    <property type="entry name" value="ATPase domain of HSP90 chaperone/DNA topoisomerase II/histidine kinase"/>
    <property type="match status" value="1"/>
</dbReference>
<dbReference type="GO" id="GO:0005524">
    <property type="term" value="F:ATP binding"/>
    <property type="evidence" value="ECO:0007669"/>
    <property type="project" value="UniProtKB-KW"/>
</dbReference>
<keyword evidence="4" id="KW-0067">ATP-binding</keyword>
<proteinExistence type="predicted"/>
<feature type="domain" description="Histidine kinase" evidence="6">
    <location>
        <begin position="1"/>
        <end position="136"/>
    </location>
</feature>
<dbReference type="PANTHER" id="PTHR43065:SF46">
    <property type="entry name" value="C4-DICARBOXYLATE TRANSPORT SENSOR PROTEIN DCTB"/>
    <property type="match status" value="1"/>
</dbReference>
<dbReference type="InterPro" id="IPR036890">
    <property type="entry name" value="HATPase_C_sf"/>
</dbReference>
<dbReference type="PANTHER" id="PTHR43065">
    <property type="entry name" value="SENSOR HISTIDINE KINASE"/>
    <property type="match status" value="1"/>
</dbReference>
<evidence type="ECO:0000313" key="7">
    <source>
        <dbReference type="EMBL" id="GAF94834.1"/>
    </source>
</evidence>
<sequence>MRRYEEKVQNIDVSANLLKDPLYVKGDSSQLIQVFMNIMLNAEEALKESRGGNIVITTQIDGEWVKVSIADDGTGIAEENLSQVFYPFFTTKQAGGGTGLGLSTCYGIVTAHNGLIRAENNEMGGATFTVELPLATTRS</sequence>
<keyword evidence="5" id="KW-0902">Two-component regulatory system</keyword>
<evidence type="ECO:0000259" key="6">
    <source>
        <dbReference type="PROSITE" id="PS50109"/>
    </source>
</evidence>
<comment type="caution">
    <text evidence="7">The sequence shown here is derived from an EMBL/GenBank/DDBJ whole genome shotgun (WGS) entry which is preliminary data.</text>
</comment>
<accession>X0TNM9</accession>
<dbReference type="InterPro" id="IPR005467">
    <property type="entry name" value="His_kinase_dom"/>
</dbReference>
<keyword evidence="2" id="KW-0547">Nucleotide-binding</keyword>